<dbReference type="FunFam" id="3.30.565.10:FF:000010">
    <property type="entry name" value="Sensor histidine kinase RcsC"/>
    <property type="match status" value="1"/>
</dbReference>
<evidence type="ECO:0000256" key="7">
    <source>
        <dbReference type="SAM" id="Coils"/>
    </source>
</evidence>
<dbReference type="InterPro" id="IPR036097">
    <property type="entry name" value="HisK_dim/P_sf"/>
</dbReference>
<dbReference type="InterPro" id="IPR001789">
    <property type="entry name" value="Sig_transdc_resp-reg_receiver"/>
</dbReference>
<evidence type="ECO:0000256" key="2">
    <source>
        <dbReference type="ARBA" id="ARBA00012438"/>
    </source>
</evidence>
<dbReference type="Gene3D" id="1.10.287.130">
    <property type="match status" value="1"/>
</dbReference>
<dbReference type="Gene3D" id="3.30.565.10">
    <property type="entry name" value="Histidine kinase-like ATPase, C-terminal domain"/>
    <property type="match status" value="1"/>
</dbReference>
<dbReference type="GO" id="GO:0032259">
    <property type="term" value="P:methylation"/>
    <property type="evidence" value="ECO:0007669"/>
    <property type="project" value="UniProtKB-KW"/>
</dbReference>
<dbReference type="PANTHER" id="PTHR43547">
    <property type="entry name" value="TWO-COMPONENT HISTIDINE KINASE"/>
    <property type="match status" value="1"/>
</dbReference>
<dbReference type="Pfam" id="PF02518">
    <property type="entry name" value="HATPase_c"/>
    <property type="match status" value="1"/>
</dbReference>
<dbReference type="Proteomes" id="UP000064967">
    <property type="component" value="Chromosome"/>
</dbReference>
<dbReference type="InterPro" id="IPR000700">
    <property type="entry name" value="PAS-assoc_C"/>
</dbReference>
<feature type="modified residue" description="4-aspartylphosphate" evidence="6">
    <location>
        <position position="810"/>
    </location>
</feature>
<dbReference type="InterPro" id="IPR004358">
    <property type="entry name" value="Sig_transdc_His_kin-like_C"/>
</dbReference>
<dbReference type="AlphaFoldDB" id="A0A0K1QFG7"/>
<dbReference type="Pfam" id="PF00512">
    <property type="entry name" value="HisKA"/>
    <property type="match status" value="1"/>
</dbReference>
<dbReference type="InterPro" id="IPR036890">
    <property type="entry name" value="HATPase_C_sf"/>
</dbReference>
<dbReference type="PROSITE" id="PS50110">
    <property type="entry name" value="RESPONSE_REGULATORY"/>
    <property type="match status" value="2"/>
</dbReference>
<feature type="modified residue" description="4-aspartylphosphate" evidence="6">
    <location>
        <position position="60"/>
    </location>
</feature>
<reference evidence="12 13" key="1">
    <citation type="submission" date="2015-08" db="EMBL/GenBank/DDBJ databases">
        <authorList>
            <person name="Babu N.S."/>
            <person name="Beckwith C.J."/>
            <person name="Beseler K.G."/>
            <person name="Brison A."/>
            <person name="Carone J.V."/>
            <person name="Caskin T.P."/>
            <person name="Diamond M."/>
            <person name="Durham M.E."/>
            <person name="Foxe J.M."/>
            <person name="Go M."/>
            <person name="Henderson B.A."/>
            <person name="Jones I.B."/>
            <person name="McGettigan J.A."/>
            <person name="Micheletti S.J."/>
            <person name="Nasrallah M.E."/>
            <person name="Ortiz D."/>
            <person name="Piller C.R."/>
            <person name="Privatt S.R."/>
            <person name="Schneider S.L."/>
            <person name="Sharp S."/>
            <person name="Smith T.C."/>
            <person name="Stanton J.D."/>
            <person name="Ullery H.E."/>
            <person name="Wilson R.J."/>
            <person name="Serrano M.G."/>
            <person name="Buck G."/>
            <person name="Lee V."/>
            <person name="Wang Y."/>
            <person name="Carvalho R."/>
            <person name="Voegtly L."/>
            <person name="Shi R."/>
            <person name="Duckworth R."/>
            <person name="Johnson A."/>
            <person name="Loviza R."/>
            <person name="Walstead R."/>
            <person name="Shah Z."/>
            <person name="Kiflezghi M."/>
            <person name="Wade K."/>
            <person name="Ball S.L."/>
            <person name="Bradley K.W."/>
            <person name="Asai D.J."/>
            <person name="Bowman C.A."/>
            <person name="Russell D.A."/>
            <person name="Pope W.H."/>
            <person name="Jacobs-Sera D."/>
            <person name="Hendrix R.W."/>
            <person name="Hatfull G.F."/>
        </authorList>
    </citation>
    <scope>NUCLEOTIDE SEQUENCE [LARGE SCALE GENOMIC DNA]</scope>
    <source>
        <strain evidence="12 13">DSM 27648</strain>
    </source>
</reference>
<evidence type="ECO:0000256" key="4">
    <source>
        <dbReference type="ARBA" id="ARBA00022679"/>
    </source>
</evidence>
<evidence type="ECO:0000256" key="1">
    <source>
        <dbReference type="ARBA" id="ARBA00000085"/>
    </source>
</evidence>
<dbReference type="Pfam" id="PF08447">
    <property type="entry name" value="PAS_3"/>
    <property type="match status" value="1"/>
</dbReference>
<dbReference type="InterPro" id="IPR005467">
    <property type="entry name" value="His_kinase_dom"/>
</dbReference>
<dbReference type="SUPFAM" id="SSF47384">
    <property type="entry name" value="Homodimeric domain of signal transducing histidine kinase"/>
    <property type="match status" value="1"/>
</dbReference>
<gene>
    <name evidence="12" type="ORF">AKJ09_11184</name>
</gene>
<evidence type="ECO:0000313" key="12">
    <source>
        <dbReference type="EMBL" id="AKV04521.1"/>
    </source>
</evidence>
<name>A0A0K1QFG7_9BACT</name>
<feature type="domain" description="Histidine kinase" evidence="9">
    <location>
        <begin position="508"/>
        <end position="728"/>
    </location>
</feature>
<feature type="domain" description="PAC" evidence="11">
    <location>
        <begin position="424"/>
        <end position="476"/>
    </location>
</feature>
<dbReference type="Gene3D" id="3.30.450.40">
    <property type="match status" value="1"/>
</dbReference>
<dbReference type="EMBL" id="CP012333">
    <property type="protein sequence ID" value="AKV04521.1"/>
    <property type="molecule type" value="Genomic_DNA"/>
</dbReference>
<dbReference type="InterPro" id="IPR003018">
    <property type="entry name" value="GAF"/>
</dbReference>
<comment type="catalytic activity">
    <reaction evidence="1">
        <text>ATP + protein L-histidine = ADP + protein N-phospho-L-histidine.</text>
        <dbReference type="EC" id="2.7.13.3"/>
    </reaction>
</comment>
<dbReference type="InterPro" id="IPR035965">
    <property type="entry name" value="PAS-like_dom_sf"/>
</dbReference>
<dbReference type="InterPro" id="IPR029016">
    <property type="entry name" value="GAF-like_dom_sf"/>
</dbReference>
<dbReference type="STRING" id="1391654.AKJ09_11184"/>
<feature type="coiled-coil region" evidence="7">
    <location>
        <begin position="467"/>
        <end position="501"/>
    </location>
</feature>
<feature type="coiled-coil region" evidence="7">
    <location>
        <begin position="324"/>
        <end position="353"/>
    </location>
</feature>
<dbReference type="PANTHER" id="PTHR43547:SF2">
    <property type="entry name" value="HYBRID SIGNAL TRANSDUCTION HISTIDINE KINASE C"/>
    <property type="match status" value="1"/>
</dbReference>
<dbReference type="SMART" id="SM00448">
    <property type="entry name" value="REC"/>
    <property type="match status" value="2"/>
</dbReference>
<feature type="region of interest" description="Disordered" evidence="8">
    <location>
        <begin position="734"/>
        <end position="753"/>
    </location>
</feature>
<evidence type="ECO:0000259" key="9">
    <source>
        <dbReference type="PROSITE" id="PS50109"/>
    </source>
</evidence>
<keyword evidence="3 6" id="KW-0597">Phosphoprotein</keyword>
<dbReference type="InterPro" id="IPR011006">
    <property type="entry name" value="CheY-like_superfamily"/>
</dbReference>
<keyword evidence="7" id="KW-0175">Coiled coil</keyword>
<sequence length="881" mass="94444">MYPNTPSTTASILLVADHLPNLEALRAILEPLGERVVCASSGAEAVIRASHEDFALVLLDLRMPELDGLEAAALLKKADRSRAVPVILLTPSEPTSEVVAKSFSTGDEFLHKPVDPEVLRTKAAAAVARYRQRMAPRASDSRIAADPTTGRLSERLIAALPVDAQADAVEALVRIHSALNGELDLGRIAQRLIDETTSLTSASGGAFHYAVGKGARSHQVSGCSAMDVALSGMMDDEMMSLGPECPQLQGVFCGVSILRLSAPFARSAGVPSRVGSLIAVPVVSRDGETTGAIVLAHEDAGAFDVRDEELAAVAAQHAAGAFENARLYEEAKEARHRAELAELELRAGEARRRIALESAGLGTWDYNPMTGALRWDARSKALSGLGPGAMVSIAVWMAAVHADDRARVERAVRRALDPMTSGAFDCEYRTVGLEDSIERWVAAKGQAIVEQGSTVRFIGTLLDITASKRIEEERAALLAREQDARAEAEVARARAEAASRAKDEFLATVSHELRNPLNAILGWSRVLLESDDELSHERRRKGLEVVARNARAQVQLVDDILDVSRIVSGKLRLSTGLVDVRMAVESCLDTVRSAAQAKGVLLESEFEDEPGSIVADQDRIQQILWNLASNAVKFTPRGGVVRIAAKREADAVVLTVNDTGEGIDAAFLPFVFDRFRQADGSTTRLHGGLGLGLAIVRHLTELHGGTVQAESAGLGHGAKFTVCLPLFAALDADTDGDKRRRSPGGSSGSEPVQLSPLAGFRVLVLDDEEDMRDLIAMILEHAGAKVTRVPTVEDAMRSLEACVPDVALSDLAMPIEDGFVFVQRVRSATNEGVRQVPLVAMTAYARAEDRQRVLAAGFQRHVAKPIKPAELVSVLRELARA</sequence>
<dbReference type="SMART" id="SM00065">
    <property type="entry name" value="GAF"/>
    <property type="match status" value="1"/>
</dbReference>
<dbReference type="Gene3D" id="2.10.70.100">
    <property type="match status" value="1"/>
</dbReference>
<dbReference type="SUPFAM" id="SSF52172">
    <property type="entry name" value="CheY-like"/>
    <property type="match status" value="2"/>
</dbReference>
<dbReference type="EC" id="2.7.13.3" evidence="2"/>
<feature type="domain" description="Response regulatory" evidence="10">
    <location>
        <begin position="11"/>
        <end position="127"/>
    </location>
</feature>
<evidence type="ECO:0000313" key="13">
    <source>
        <dbReference type="Proteomes" id="UP000064967"/>
    </source>
</evidence>
<dbReference type="SMART" id="SM00387">
    <property type="entry name" value="HATPase_c"/>
    <property type="match status" value="1"/>
</dbReference>
<keyword evidence="13" id="KW-1185">Reference proteome</keyword>
<dbReference type="GO" id="GO:0000155">
    <property type="term" value="F:phosphorelay sensor kinase activity"/>
    <property type="evidence" value="ECO:0007669"/>
    <property type="project" value="InterPro"/>
</dbReference>
<keyword evidence="5" id="KW-0418">Kinase</keyword>
<dbReference type="InterPro" id="IPR013655">
    <property type="entry name" value="PAS_fold_3"/>
</dbReference>
<dbReference type="CDD" id="cd17546">
    <property type="entry name" value="REC_hyHK_CKI1_RcsC-like"/>
    <property type="match status" value="1"/>
</dbReference>
<proteinExistence type="predicted"/>
<evidence type="ECO:0000256" key="5">
    <source>
        <dbReference type="ARBA" id="ARBA00022777"/>
    </source>
</evidence>
<organism evidence="12 13">
    <name type="scientific">Labilithrix luteola</name>
    <dbReference type="NCBI Taxonomy" id="1391654"/>
    <lineage>
        <taxon>Bacteria</taxon>
        <taxon>Pseudomonadati</taxon>
        <taxon>Myxococcota</taxon>
        <taxon>Polyangia</taxon>
        <taxon>Polyangiales</taxon>
        <taxon>Labilitrichaceae</taxon>
        <taxon>Labilithrix</taxon>
    </lineage>
</organism>
<dbReference type="RefSeq" id="WP_169928669.1">
    <property type="nucleotide sequence ID" value="NZ_CP012333.1"/>
</dbReference>
<protein>
    <recommendedName>
        <fullName evidence="2">histidine kinase</fullName>
        <ecNumber evidence="2">2.7.13.3</ecNumber>
    </recommendedName>
</protein>
<dbReference type="PROSITE" id="PS50109">
    <property type="entry name" value="HIS_KIN"/>
    <property type="match status" value="1"/>
</dbReference>
<dbReference type="PROSITE" id="PS50113">
    <property type="entry name" value="PAC"/>
    <property type="match status" value="1"/>
</dbReference>
<keyword evidence="4 12" id="KW-0808">Transferase</keyword>
<dbReference type="SUPFAM" id="SSF55874">
    <property type="entry name" value="ATPase domain of HSP90 chaperone/DNA topoisomerase II/histidine kinase"/>
    <property type="match status" value="1"/>
</dbReference>
<dbReference type="KEGG" id="llu:AKJ09_11184"/>
<keyword evidence="12" id="KW-0489">Methyltransferase</keyword>
<evidence type="ECO:0000256" key="3">
    <source>
        <dbReference type="ARBA" id="ARBA00022553"/>
    </source>
</evidence>
<dbReference type="Gene3D" id="3.30.450.20">
    <property type="entry name" value="PAS domain"/>
    <property type="match status" value="1"/>
</dbReference>
<evidence type="ECO:0000259" key="10">
    <source>
        <dbReference type="PROSITE" id="PS50110"/>
    </source>
</evidence>
<feature type="domain" description="Response regulatory" evidence="10">
    <location>
        <begin position="761"/>
        <end position="879"/>
    </location>
</feature>
<evidence type="ECO:0000259" key="11">
    <source>
        <dbReference type="PROSITE" id="PS50113"/>
    </source>
</evidence>
<dbReference type="InterPro" id="IPR003594">
    <property type="entry name" value="HATPase_dom"/>
</dbReference>
<dbReference type="SUPFAM" id="SSF55785">
    <property type="entry name" value="PYP-like sensor domain (PAS domain)"/>
    <property type="match status" value="1"/>
</dbReference>
<dbReference type="Pfam" id="PF00072">
    <property type="entry name" value="Response_reg"/>
    <property type="match status" value="2"/>
</dbReference>
<dbReference type="GO" id="GO:0008168">
    <property type="term" value="F:methyltransferase activity"/>
    <property type="evidence" value="ECO:0007669"/>
    <property type="project" value="UniProtKB-KW"/>
</dbReference>
<evidence type="ECO:0000256" key="8">
    <source>
        <dbReference type="SAM" id="MobiDB-lite"/>
    </source>
</evidence>
<accession>A0A0K1QFG7</accession>
<evidence type="ECO:0000256" key="6">
    <source>
        <dbReference type="PROSITE-ProRule" id="PRU00169"/>
    </source>
</evidence>
<dbReference type="PRINTS" id="PR00344">
    <property type="entry name" value="BCTRLSENSOR"/>
</dbReference>
<dbReference type="SMART" id="SM00388">
    <property type="entry name" value="HisKA"/>
    <property type="match status" value="1"/>
</dbReference>
<dbReference type="SUPFAM" id="SSF55781">
    <property type="entry name" value="GAF domain-like"/>
    <property type="match status" value="1"/>
</dbReference>
<dbReference type="CDD" id="cd00082">
    <property type="entry name" value="HisKA"/>
    <property type="match status" value="1"/>
</dbReference>
<dbReference type="Gene3D" id="3.40.50.2300">
    <property type="match status" value="2"/>
</dbReference>
<dbReference type="InterPro" id="IPR003661">
    <property type="entry name" value="HisK_dim/P_dom"/>
</dbReference>